<dbReference type="RefSeq" id="WP_027941668.1">
    <property type="nucleotide sequence ID" value="NZ_BSTI01000013.1"/>
</dbReference>
<dbReference type="Proteomes" id="UP001165136">
    <property type="component" value="Unassembled WGS sequence"/>
</dbReference>
<evidence type="ECO:0000313" key="2">
    <source>
        <dbReference type="Proteomes" id="UP001165136"/>
    </source>
</evidence>
<dbReference type="EMBL" id="BSTI01000013">
    <property type="protein sequence ID" value="GLY68807.1"/>
    <property type="molecule type" value="Genomic_DNA"/>
</dbReference>
<protein>
    <recommendedName>
        <fullName evidence="3">DUF2795 domain-containing protein</fullName>
    </recommendedName>
</protein>
<comment type="caution">
    <text evidence="1">The sequence shown here is derived from an EMBL/GenBank/DDBJ whole genome shotgun (WGS) entry which is preliminary data.</text>
</comment>
<organism evidence="1 2">
    <name type="scientific">Amycolatopsis taiwanensis</name>
    <dbReference type="NCBI Taxonomy" id="342230"/>
    <lineage>
        <taxon>Bacteria</taxon>
        <taxon>Bacillati</taxon>
        <taxon>Actinomycetota</taxon>
        <taxon>Actinomycetes</taxon>
        <taxon>Pseudonocardiales</taxon>
        <taxon>Pseudonocardiaceae</taxon>
        <taxon>Amycolatopsis</taxon>
    </lineage>
</organism>
<name>A0A9W6R734_9PSEU</name>
<evidence type="ECO:0008006" key="3">
    <source>
        <dbReference type="Google" id="ProtNLM"/>
    </source>
</evidence>
<gene>
    <name evidence="1" type="ORF">Atai01_54260</name>
</gene>
<dbReference type="InterPro" id="IPR021527">
    <property type="entry name" value="DUF2795"/>
</dbReference>
<dbReference type="AlphaFoldDB" id="A0A9W6R734"/>
<sequence length="65" mass="7129">MAGKPSPIELQKFLAGVNYPASRDDLVSAAERNGAGDDALRYLRDLPDRTFDGPDTVSKEFSRET</sequence>
<accession>A0A9W6R734</accession>
<dbReference type="Pfam" id="PF11387">
    <property type="entry name" value="DUF2795"/>
    <property type="match status" value="1"/>
</dbReference>
<evidence type="ECO:0000313" key="1">
    <source>
        <dbReference type="EMBL" id="GLY68807.1"/>
    </source>
</evidence>
<reference evidence="1" key="1">
    <citation type="submission" date="2023-03" db="EMBL/GenBank/DDBJ databases">
        <title>Amycolatopsis taiwanensis NBRC 103393.</title>
        <authorList>
            <person name="Ichikawa N."/>
            <person name="Sato H."/>
            <person name="Tonouchi N."/>
        </authorList>
    </citation>
    <scope>NUCLEOTIDE SEQUENCE</scope>
    <source>
        <strain evidence="1">NBRC 103393</strain>
    </source>
</reference>
<keyword evidence="2" id="KW-1185">Reference proteome</keyword>
<proteinExistence type="predicted"/>